<comment type="similarity">
    <text evidence="5">Belongs to the class I-like SAM-binding methyltransferase superfamily. RNA M5U methyltransferase family.</text>
</comment>
<dbReference type="PROSITE" id="PS51687">
    <property type="entry name" value="SAM_MT_RNA_M5U"/>
    <property type="match status" value="1"/>
</dbReference>
<keyword evidence="3 5" id="KW-0808">Transferase</keyword>
<dbReference type="PANTHER" id="PTHR47548">
    <property type="entry name" value="BNAA06G32370D PROTEIN"/>
    <property type="match status" value="1"/>
</dbReference>
<dbReference type="InterPro" id="IPR053304">
    <property type="entry name" value="RNA_M5U_MTase"/>
</dbReference>
<dbReference type="Gene3D" id="2.120.10.80">
    <property type="entry name" value="Kelch-type beta propeller"/>
    <property type="match status" value="1"/>
</dbReference>
<reference evidence="7 8" key="1">
    <citation type="journal article" date="2019" name="Genome Biol. Evol.">
        <title>The Rhododendron genome and chromosomal organization provide insight into shared whole-genome duplications across the heath family (Ericaceae).</title>
        <authorList>
            <person name="Soza V.L."/>
            <person name="Lindsley D."/>
            <person name="Waalkes A."/>
            <person name="Ramage E."/>
            <person name="Patwardhan R.P."/>
            <person name="Burton J.N."/>
            <person name="Adey A."/>
            <person name="Kumar A."/>
            <person name="Qiu R."/>
            <person name="Shendure J."/>
            <person name="Hall B."/>
        </authorList>
    </citation>
    <scope>NUCLEOTIDE SEQUENCE [LARGE SCALE GENOMIC DNA]</scope>
    <source>
        <strain evidence="7">RSF 1966-606</strain>
    </source>
</reference>
<evidence type="ECO:0000256" key="4">
    <source>
        <dbReference type="ARBA" id="ARBA00022691"/>
    </source>
</evidence>
<dbReference type="SUPFAM" id="SSF53335">
    <property type="entry name" value="S-adenosyl-L-methionine-dependent methyltransferases"/>
    <property type="match status" value="1"/>
</dbReference>
<dbReference type="PANTHER" id="PTHR47548:SF1">
    <property type="entry name" value="S-ADENOSYL-L-METHIONINE-DEPENDENT METHYLTRANSFERASES SUPERFAMILY PROTEIN"/>
    <property type="match status" value="1"/>
</dbReference>
<evidence type="ECO:0000256" key="1">
    <source>
        <dbReference type="ARBA" id="ARBA00004797"/>
    </source>
</evidence>
<feature type="binding site" evidence="5">
    <location>
        <position position="357"/>
    </location>
    <ligand>
        <name>S-adenosyl-L-methionine</name>
        <dbReference type="ChEBI" id="CHEBI:59789"/>
    </ligand>
</feature>
<dbReference type="Gene3D" id="3.40.50.150">
    <property type="entry name" value="Vaccinia Virus protein VP39"/>
    <property type="match status" value="1"/>
</dbReference>
<evidence type="ECO:0008006" key="9">
    <source>
        <dbReference type="Google" id="ProtNLM"/>
    </source>
</evidence>
<comment type="caution">
    <text evidence="7">The sequence shown here is derived from an EMBL/GenBank/DDBJ whole genome shotgun (WGS) entry which is preliminary data.</text>
</comment>
<keyword evidence="8" id="KW-1185">Reference proteome</keyword>
<dbReference type="GO" id="GO:0008173">
    <property type="term" value="F:RNA methyltransferase activity"/>
    <property type="evidence" value="ECO:0007669"/>
    <property type="project" value="InterPro"/>
</dbReference>
<evidence type="ECO:0000256" key="3">
    <source>
        <dbReference type="ARBA" id="ARBA00022679"/>
    </source>
</evidence>
<dbReference type="SMART" id="SM00612">
    <property type="entry name" value="Kelch"/>
    <property type="match status" value="3"/>
</dbReference>
<evidence type="ECO:0000256" key="6">
    <source>
        <dbReference type="SAM" id="MobiDB-lite"/>
    </source>
</evidence>
<dbReference type="UniPathway" id="UPA00375"/>
<sequence>MSLWFLSAPPSPSLTTCHASPAAVRAPPAPPPPPQQLSFPPNANPTTPLPSLTCALQCPHFQSCSGCTQEFNLHRPTVLDEATDFFKKHGVSDFSFDTCRLWGWRCRTKLAVRGSSTDPLIGLYEEGTHNVVDIPECKVHHPNINVAVELLKKGTFLVLRITELNIEPYDEDQGTGELRYVQMAVTTYDTSLPAAERYKNGKVQVTLVWNSRSESSPSSEKLNALANIIFGNRWRHLLGERDFWEHVGGIDVSLAPSSFGQANTRAFDSLLQKLQKYVPVGASVADLYAGAGVIGLSVKCVEVNKESKLSFEKTVDRIPNSIDCSISWHCADTSIVSVRYLIAPLSWLWGSDIVVVDPSRKGMDPSLLNTLRAIPSLEKRAKPPGSPLLKEKDEKRPWILRAKEASVQIQSKTTQEDSQLLPKTLIYISRGWNSFKEDCMSLLSSKAWVLDKAHGFNFFPGTEREFRELQMAVIQAWLHLSWRICLDVKTDRLCFNDVKTVTDFNDTPSQKGCREVSSMVKGKERENGEGSEDIDEYCYRMSKNGGQDTDSPPQKMRISKTNENWLGLPSTNSRVSGPSNVEPQDADYTCIPSLNLELQSLILARMPRSEYWKLCFVNQRYLSILKSGELFKIRREIRIKEPSLFMGALGENSWWEFDHEFKTKRKLPIFQTDISFLCGDRESFSAGTHLLVSGKEFDGLVVWRYELAMNRWYKGPSMISPRCLFASATCGTFAFVAGGIGKEPNSEVYDTAEKYNPESKSWDPLPRMNKRRRLCAGCYMDDKFYVIGGRNKDGELTCGEFFDKVQNKWVLVPDMWKDDPVLSSHSPPLVAVVNNELYSLEASSNQMKVYEKSSNTWKPLGLVPVRADISRGWSVGFKSLGDELLVRGLAASVSGAGNRVAYSCCPDPDAGELKWNLLHNRKISQYCRNIRQSLCLLQPCTVQAADLNFPSLMIEHHCCLVRHGIWPKLVVSTSSLAPRESVSNVQNSDNDISNPGTMHAKCCHSKGKKVHHFRLIFDGRRNPTLSSSSEITKNGMQAASSQRVPRVANGCVSNLVTSFLEDLPGSEKLIGGCANNVKVIVRSPTAKEYNHVKF</sequence>
<dbReference type="InterPro" id="IPR006652">
    <property type="entry name" value="Kelch_1"/>
</dbReference>
<dbReference type="GO" id="GO:0006396">
    <property type="term" value="P:RNA processing"/>
    <property type="evidence" value="ECO:0007669"/>
    <property type="project" value="InterPro"/>
</dbReference>
<keyword evidence="4 5" id="KW-0949">S-adenosyl-L-methionine</keyword>
<dbReference type="AlphaFoldDB" id="A0A6A4L1K6"/>
<protein>
    <recommendedName>
        <fullName evidence="9">F-box domain-containing protein</fullName>
    </recommendedName>
</protein>
<comment type="pathway">
    <text evidence="1">tRNA modification; wybutosine-tRNA(Phe) biosynthesis.</text>
</comment>
<dbReference type="OrthoDB" id="10250660at2759"/>
<accession>A0A6A4L1K6</accession>
<proteinExistence type="inferred from homology"/>
<evidence type="ECO:0000256" key="5">
    <source>
        <dbReference type="PROSITE-ProRule" id="PRU01024"/>
    </source>
</evidence>
<feature type="binding site" evidence="5">
    <location>
        <position position="302"/>
    </location>
    <ligand>
        <name>S-adenosyl-L-methionine</name>
        <dbReference type="ChEBI" id="CHEBI:59789"/>
    </ligand>
</feature>
<dbReference type="Gene3D" id="2.40.50.1070">
    <property type="match status" value="1"/>
</dbReference>
<dbReference type="EMBL" id="QEFC01003199">
    <property type="protein sequence ID" value="KAE9448987.1"/>
    <property type="molecule type" value="Genomic_DNA"/>
</dbReference>
<evidence type="ECO:0000256" key="2">
    <source>
        <dbReference type="ARBA" id="ARBA00022603"/>
    </source>
</evidence>
<gene>
    <name evidence="7" type="ORF">C3L33_19130</name>
</gene>
<dbReference type="InterPro" id="IPR015915">
    <property type="entry name" value="Kelch-typ_b-propeller"/>
</dbReference>
<feature type="non-terminal residue" evidence="7">
    <location>
        <position position="1"/>
    </location>
</feature>
<dbReference type="InterPro" id="IPR010280">
    <property type="entry name" value="U5_MeTrfase_fam"/>
</dbReference>
<dbReference type="Proteomes" id="UP000428333">
    <property type="component" value="Linkage Group LG11"/>
</dbReference>
<name>A0A6A4L1K6_9ERIC</name>
<evidence type="ECO:0000313" key="8">
    <source>
        <dbReference type="Proteomes" id="UP000428333"/>
    </source>
</evidence>
<feature type="binding site" evidence="5">
    <location>
        <position position="288"/>
    </location>
    <ligand>
        <name>S-adenosyl-L-methionine</name>
        <dbReference type="ChEBI" id="CHEBI:59789"/>
    </ligand>
</feature>
<dbReference type="SUPFAM" id="SSF117281">
    <property type="entry name" value="Kelch motif"/>
    <property type="match status" value="1"/>
</dbReference>
<dbReference type="Pfam" id="PF01344">
    <property type="entry name" value="Kelch_1"/>
    <property type="match status" value="2"/>
</dbReference>
<organism evidence="7 8">
    <name type="scientific">Rhododendron williamsianum</name>
    <dbReference type="NCBI Taxonomy" id="262921"/>
    <lineage>
        <taxon>Eukaryota</taxon>
        <taxon>Viridiplantae</taxon>
        <taxon>Streptophyta</taxon>
        <taxon>Embryophyta</taxon>
        <taxon>Tracheophyta</taxon>
        <taxon>Spermatophyta</taxon>
        <taxon>Magnoliopsida</taxon>
        <taxon>eudicotyledons</taxon>
        <taxon>Gunneridae</taxon>
        <taxon>Pentapetalae</taxon>
        <taxon>asterids</taxon>
        <taxon>Ericales</taxon>
        <taxon>Ericaceae</taxon>
        <taxon>Ericoideae</taxon>
        <taxon>Rhodoreae</taxon>
        <taxon>Rhododendron</taxon>
    </lineage>
</organism>
<evidence type="ECO:0000313" key="7">
    <source>
        <dbReference type="EMBL" id="KAE9448987.1"/>
    </source>
</evidence>
<dbReference type="InterPro" id="IPR029063">
    <property type="entry name" value="SAM-dependent_MTases_sf"/>
</dbReference>
<comment type="caution">
    <text evidence="5">Lacks conserved residue(s) required for the propagation of feature annotation.</text>
</comment>
<feature type="region of interest" description="Disordered" evidence="6">
    <location>
        <begin position="17"/>
        <end position="43"/>
    </location>
</feature>
<keyword evidence="2 5" id="KW-0489">Methyltransferase</keyword>
<feature type="binding site" evidence="5">
    <location>
        <position position="261"/>
    </location>
    <ligand>
        <name>S-adenosyl-L-methionine</name>
        <dbReference type="ChEBI" id="CHEBI:59789"/>
    </ligand>
</feature>
<dbReference type="GO" id="GO:0032259">
    <property type="term" value="P:methylation"/>
    <property type="evidence" value="ECO:0007669"/>
    <property type="project" value="UniProtKB-KW"/>
</dbReference>